<dbReference type="OMA" id="WTQVRSD"/>
<dbReference type="GO" id="GO:0046512">
    <property type="term" value="P:sphingosine biosynthetic process"/>
    <property type="evidence" value="ECO:0007669"/>
    <property type="project" value="TreeGrafter"/>
</dbReference>
<keyword evidence="7" id="KW-1185">Reference proteome</keyword>
<dbReference type="GO" id="GO:0016020">
    <property type="term" value="C:membrane"/>
    <property type="evidence" value="ECO:0007669"/>
    <property type="project" value="GOC"/>
</dbReference>
<dbReference type="GeneID" id="25566287"/>
<dbReference type="GO" id="GO:0046872">
    <property type="term" value="F:metal ion binding"/>
    <property type="evidence" value="ECO:0007669"/>
    <property type="project" value="UniProtKB-KW"/>
</dbReference>
<dbReference type="InterPro" id="IPR031329">
    <property type="entry name" value="NEUT/ALK_ceramidase_N"/>
</dbReference>
<feature type="region of interest" description="Disordered" evidence="4">
    <location>
        <begin position="490"/>
        <end position="554"/>
    </location>
</feature>
<comment type="cofactor">
    <cofactor evidence="2">
        <name>Zn(2+)</name>
        <dbReference type="ChEBI" id="CHEBI:29105"/>
    </cofactor>
    <text evidence="2">Binds 1 zinc ion per subunit.</text>
</comment>
<protein>
    <recommendedName>
        <fullName evidence="3">Neutral ceramidase</fullName>
        <ecNumber evidence="3">3.5.1.23</ecNumber>
    </recommendedName>
</protein>
<feature type="binding site" evidence="2">
    <location>
        <position position="391"/>
    </location>
    <ligand>
        <name>Zn(2+)</name>
        <dbReference type="ChEBI" id="CHEBI:29105"/>
    </ligand>
</feature>
<comment type="catalytic activity">
    <reaction evidence="3">
        <text>an N-acylsphing-4-enine + H2O = sphing-4-enine + a fatty acid</text>
        <dbReference type="Rhea" id="RHEA:20856"/>
        <dbReference type="ChEBI" id="CHEBI:15377"/>
        <dbReference type="ChEBI" id="CHEBI:28868"/>
        <dbReference type="ChEBI" id="CHEBI:52639"/>
        <dbReference type="ChEBI" id="CHEBI:57756"/>
        <dbReference type="EC" id="3.5.1.23"/>
    </reaction>
</comment>
<dbReference type="AlphaFoldDB" id="A0A0L0DGM5"/>
<dbReference type="STRING" id="461836.A0A0L0DGM5"/>
<name>A0A0L0DGM5_THETB</name>
<dbReference type="OrthoDB" id="191371at2759"/>
<gene>
    <name evidence="6" type="ORF">AMSG_07355</name>
</gene>
<feature type="compositionally biased region" description="Polar residues" evidence="4">
    <location>
        <begin position="535"/>
        <end position="554"/>
    </location>
</feature>
<evidence type="ECO:0000256" key="2">
    <source>
        <dbReference type="PIRSR" id="PIRSR606823-2"/>
    </source>
</evidence>
<feature type="compositionally biased region" description="Low complexity" evidence="4">
    <location>
        <begin position="501"/>
        <end position="520"/>
    </location>
</feature>
<dbReference type="GO" id="GO:0046514">
    <property type="term" value="P:ceramide catabolic process"/>
    <property type="evidence" value="ECO:0007669"/>
    <property type="project" value="InterPro"/>
</dbReference>
<evidence type="ECO:0000256" key="3">
    <source>
        <dbReference type="RuleBase" id="RU366019"/>
    </source>
</evidence>
<dbReference type="GO" id="GO:0042759">
    <property type="term" value="P:long-chain fatty acid biosynthetic process"/>
    <property type="evidence" value="ECO:0007669"/>
    <property type="project" value="TreeGrafter"/>
</dbReference>
<reference evidence="6 7" key="1">
    <citation type="submission" date="2010-05" db="EMBL/GenBank/DDBJ databases">
        <title>The Genome Sequence of Thecamonas trahens ATCC 50062.</title>
        <authorList>
            <consortium name="The Broad Institute Genome Sequencing Platform"/>
            <person name="Russ C."/>
            <person name="Cuomo C."/>
            <person name="Shea T."/>
            <person name="Young S.K."/>
            <person name="Zeng Q."/>
            <person name="Koehrsen M."/>
            <person name="Haas B."/>
            <person name="Borodovsky M."/>
            <person name="Guigo R."/>
            <person name="Alvarado L."/>
            <person name="Berlin A."/>
            <person name="Bochicchio J."/>
            <person name="Borenstein D."/>
            <person name="Chapman S."/>
            <person name="Chen Z."/>
            <person name="Freedman E."/>
            <person name="Gellesch M."/>
            <person name="Goldberg J."/>
            <person name="Griggs A."/>
            <person name="Gujja S."/>
            <person name="Heilman E."/>
            <person name="Heiman D."/>
            <person name="Hepburn T."/>
            <person name="Howarth C."/>
            <person name="Jen D."/>
            <person name="Larson L."/>
            <person name="Mehta T."/>
            <person name="Park D."/>
            <person name="Pearson M."/>
            <person name="Roberts A."/>
            <person name="Saif S."/>
            <person name="Shenoy N."/>
            <person name="Sisk P."/>
            <person name="Stolte C."/>
            <person name="Sykes S."/>
            <person name="Thomson T."/>
            <person name="Walk T."/>
            <person name="White J."/>
            <person name="Yandava C."/>
            <person name="Burger G."/>
            <person name="Gray M.W."/>
            <person name="Holland P.W.H."/>
            <person name="King N."/>
            <person name="Lang F.B.F."/>
            <person name="Roger A.J."/>
            <person name="Ruiz-Trillo I."/>
            <person name="Lander E."/>
            <person name="Nusbaum C."/>
        </authorList>
    </citation>
    <scope>NUCLEOTIDE SEQUENCE [LARGE SCALE GENOMIC DNA]</scope>
    <source>
        <strain evidence="6 7">ATCC 50062</strain>
    </source>
</reference>
<dbReference type="GO" id="GO:0017040">
    <property type="term" value="F:N-acylsphingosine amidohydrolase activity"/>
    <property type="evidence" value="ECO:0007669"/>
    <property type="project" value="UniProtKB-UniRule"/>
</dbReference>
<dbReference type="Pfam" id="PF04734">
    <property type="entry name" value="Ceramidase_alk"/>
    <property type="match status" value="1"/>
</dbReference>
<comment type="similarity">
    <text evidence="3">Belongs to the neutral ceramidase family.</text>
</comment>
<evidence type="ECO:0000256" key="1">
    <source>
        <dbReference type="PIRSR" id="PIRSR606823-1"/>
    </source>
</evidence>
<dbReference type="GO" id="GO:0005576">
    <property type="term" value="C:extracellular region"/>
    <property type="evidence" value="ECO:0007669"/>
    <property type="project" value="TreeGrafter"/>
</dbReference>
<feature type="binding site" evidence="2">
    <location>
        <position position="433"/>
    </location>
    <ligand>
        <name>Zn(2+)</name>
        <dbReference type="ChEBI" id="CHEBI:29105"/>
    </ligand>
</feature>
<keyword evidence="3" id="KW-0746">Sphingolipid metabolism</keyword>
<sequence>MVMLGVKLAVVEALEAKLPGVYSHENVMLSGIHTHSGPGAYSTQSLLYDITTLGFDKKHFDTVVGGIVAAILDAHADARHELKGRLKVGSLLGANINRSPSSYLANPAEERALFEHDVDKNMTVVALDDAGTGEPLALLSFFAVHCTSMHNTNKLVSGDNKGYASMLVEAAHNPAGSLPGKGPFVAAFGQANEGDVSPNVEGAWCHAKVGGTPCADGESVCDGRNEECFGVGPGGFDNDFESTRTIGAAQADEAMRLAQSANEALDTALGVASVHAWVDMTNVTVAPKFSGAPSPVTTCRPAVGFSFAAGTTDGPGAFNFHQGDNTTSGNPLWDLVRGLIKEPTPAQVACHAPKPILLDVGEIKPHPWTPTVLPLQISQVGQLVIIAVPGEFTTMSGRRLRYIVRRAFVDAGHPAADKLTFVIAGLANAYSQYIATGPSLTAAGTYDTAGGEYARQRYEAASTLFGPYTLAAYMQEYYTLATALAKRAPVPAPGTPHHRPSLSTTTFSRRSSPTSTRSTPPLAPSVRSRPHRTRSATIPRSRSSFGAPTSATTT</sequence>
<dbReference type="EC" id="3.5.1.23" evidence="3"/>
<dbReference type="Proteomes" id="UP000054408">
    <property type="component" value="Unassembled WGS sequence"/>
</dbReference>
<keyword evidence="2" id="KW-0862">Zinc</keyword>
<organism evidence="6 7">
    <name type="scientific">Thecamonas trahens ATCC 50062</name>
    <dbReference type="NCBI Taxonomy" id="461836"/>
    <lineage>
        <taxon>Eukaryota</taxon>
        <taxon>Apusozoa</taxon>
        <taxon>Apusomonadida</taxon>
        <taxon>Apusomonadidae</taxon>
        <taxon>Thecamonas</taxon>
    </lineage>
</organism>
<feature type="domain" description="Neutral/alkaline non-lysosomal ceramidase N-terminal" evidence="5">
    <location>
        <begin position="1"/>
        <end position="475"/>
    </location>
</feature>
<feature type="active site" description="Nucleophile" evidence="1">
    <location>
        <position position="197"/>
    </location>
</feature>
<evidence type="ECO:0000313" key="7">
    <source>
        <dbReference type="Proteomes" id="UP000054408"/>
    </source>
</evidence>
<dbReference type="PANTHER" id="PTHR12670">
    <property type="entry name" value="CERAMIDASE"/>
    <property type="match status" value="1"/>
</dbReference>
<keyword evidence="3" id="KW-0443">Lipid metabolism</keyword>
<evidence type="ECO:0000256" key="4">
    <source>
        <dbReference type="SAM" id="MobiDB-lite"/>
    </source>
</evidence>
<dbReference type="EMBL" id="GL349466">
    <property type="protein sequence ID" value="KNC51340.1"/>
    <property type="molecule type" value="Genomic_DNA"/>
</dbReference>
<dbReference type="RefSeq" id="XP_013756260.1">
    <property type="nucleotide sequence ID" value="XM_013900806.1"/>
</dbReference>
<dbReference type="eggNOG" id="KOG2232">
    <property type="taxonomic scope" value="Eukaryota"/>
</dbReference>
<feature type="binding site" evidence="2">
    <location>
        <position position="145"/>
    </location>
    <ligand>
        <name>Zn(2+)</name>
        <dbReference type="ChEBI" id="CHEBI:29105"/>
    </ligand>
</feature>
<accession>A0A0L0DGM5</accession>
<dbReference type="PANTHER" id="PTHR12670:SF1">
    <property type="entry name" value="NEUTRAL CERAMIDASE"/>
    <property type="match status" value="1"/>
</dbReference>
<evidence type="ECO:0000313" key="6">
    <source>
        <dbReference type="EMBL" id="KNC51340.1"/>
    </source>
</evidence>
<keyword evidence="3" id="KW-0378">Hydrolase</keyword>
<keyword evidence="2" id="KW-0479">Metal-binding</keyword>
<dbReference type="InterPro" id="IPR006823">
    <property type="entry name" value="Ceramidase_alk"/>
</dbReference>
<feature type="binding site" evidence="2">
    <location>
        <position position="33"/>
    </location>
    <ligand>
        <name>Zn(2+)</name>
        <dbReference type="ChEBI" id="CHEBI:29105"/>
    </ligand>
</feature>
<evidence type="ECO:0000259" key="5">
    <source>
        <dbReference type="Pfam" id="PF04734"/>
    </source>
</evidence>
<proteinExistence type="inferred from homology"/>